<feature type="compositionally biased region" description="Polar residues" evidence="1">
    <location>
        <begin position="70"/>
        <end position="79"/>
    </location>
</feature>
<feature type="region of interest" description="Disordered" evidence="1">
    <location>
        <begin position="1"/>
        <end position="79"/>
    </location>
</feature>
<accession>A0A2N9FCA6</accession>
<sequence>MENTPREMICRNTNQEQEKMKEAGPPHCPVVHGGLSNGPQQTQITKRSAAAPAAASDGEDEAMAKKTKRSTMAAQINTS</sequence>
<gene>
    <name evidence="2" type="ORF">FSB_LOCUS12627</name>
</gene>
<evidence type="ECO:0000313" key="2">
    <source>
        <dbReference type="EMBL" id="SPC84745.1"/>
    </source>
</evidence>
<proteinExistence type="predicted"/>
<name>A0A2N9FCA6_FAGSY</name>
<evidence type="ECO:0000256" key="1">
    <source>
        <dbReference type="SAM" id="MobiDB-lite"/>
    </source>
</evidence>
<organism evidence="2">
    <name type="scientific">Fagus sylvatica</name>
    <name type="common">Beechnut</name>
    <dbReference type="NCBI Taxonomy" id="28930"/>
    <lineage>
        <taxon>Eukaryota</taxon>
        <taxon>Viridiplantae</taxon>
        <taxon>Streptophyta</taxon>
        <taxon>Embryophyta</taxon>
        <taxon>Tracheophyta</taxon>
        <taxon>Spermatophyta</taxon>
        <taxon>Magnoliopsida</taxon>
        <taxon>eudicotyledons</taxon>
        <taxon>Gunneridae</taxon>
        <taxon>Pentapetalae</taxon>
        <taxon>rosids</taxon>
        <taxon>fabids</taxon>
        <taxon>Fagales</taxon>
        <taxon>Fagaceae</taxon>
        <taxon>Fagus</taxon>
    </lineage>
</organism>
<feature type="compositionally biased region" description="Polar residues" evidence="1">
    <location>
        <begin position="37"/>
        <end position="46"/>
    </location>
</feature>
<dbReference type="EMBL" id="OIVN01000731">
    <property type="protein sequence ID" value="SPC84745.1"/>
    <property type="molecule type" value="Genomic_DNA"/>
</dbReference>
<dbReference type="AlphaFoldDB" id="A0A2N9FCA6"/>
<reference evidence="2" key="1">
    <citation type="submission" date="2018-02" db="EMBL/GenBank/DDBJ databases">
        <authorList>
            <person name="Cohen D.B."/>
            <person name="Kent A.D."/>
        </authorList>
    </citation>
    <scope>NUCLEOTIDE SEQUENCE</scope>
</reference>
<protein>
    <submittedName>
        <fullName evidence="2">Uncharacterized protein</fullName>
    </submittedName>
</protein>